<dbReference type="InterPro" id="IPR001789">
    <property type="entry name" value="Sig_transdc_resp-reg_receiver"/>
</dbReference>
<keyword evidence="12" id="KW-1185">Reference proteome</keyword>
<sequence length="414" mass="48004">MLDVLIVDDEPAALRAMRGLIPWEQYGFRIRGEAANGEEALERFKQFKFELIISDIRMPRMDGLQLIASIREQSQVPIFVLSGYGEFEYARRAMQLGVKDYLLKPVSADELREKLLAVKSFIEQEAMERTKWHRGMPLVREQLVRRWARGLLVDSPAFQEFKLPGRSAGSETPFCVFIVELTELQRLKEVQSRTEIQLRRFAVRNVVEELFGSEGMLFEESLERFGVIYMPSSEMRDTEALFNKATELHNQVMQFAKADIAVSVGPLVLSPEDVPDSYEAALEVMNKKELLRSEKPVWLAERVNQRKDSHYLLVEEVKQIVKERYATNLELKHIAGELFANPNQLGQLFRAYAGVSFKDYLLRKRLEAAKDLLIFTDKKVYEIAEEVGFKEIDWFYKKFKLHTGKSANEFRTKS</sequence>
<dbReference type="PROSITE" id="PS50110">
    <property type="entry name" value="RESPONSE_REGULATORY"/>
    <property type="match status" value="1"/>
</dbReference>
<dbReference type="RefSeq" id="WP_169282820.1">
    <property type="nucleotide sequence ID" value="NZ_CP051680.1"/>
</dbReference>
<dbReference type="GO" id="GO:0003700">
    <property type="term" value="F:DNA-binding transcription factor activity"/>
    <property type="evidence" value="ECO:0007669"/>
    <property type="project" value="InterPro"/>
</dbReference>
<evidence type="ECO:0000256" key="2">
    <source>
        <dbReference type="ARBA" id="ARBA00022490"/>
    </source>
</evidence>
<evidence type="ECO:0000256" key="5">
    <source>
        <dbReference type="ARBA" id="ARBA00023015"/>
    </source>
</evidence>
<feature type="domain" description="HTH araC/xylS-type" evidence="9">
    <location>
        <begin position="315"/>
        <end position="413"/>
    </location>
</feature>
<dbReference type="AlphaFoldDB" id="A0A7Z2ZNL5"/>
<proteinExistence type="predicted"/>
<evidence type="ECO:0000313" key="11">
    <source>
        <dbReference type="EMBL" id="QJD86571.1"/>
    </source>
</evidence>
<comment type="subcellular location">
    <subcellularLocation>
        <location evidence="1">Cytoplasm</location>
    </subcellularLocation>
</comment>
<evidence type="ECO:0000256" key="6">
    <source>
        <dbReference type="ARBA" id="ARBA00023125"/>
    </source>
</evidence>
<reference evidence="11 12" key="1">
    <citation type="submission" date="2020-04" db="EMBL/GenBank/DDBJ databases">
        <title>Genome sequencing of novel species.</title>
        <authorList>
            <person name="Heo J."/>
            <person name="Kim S.-J."/>
            <person name="Kim J.-S."/>
            <person name="Hong S.-B."/>
            <person name="Kwon S.-W."/>
        </authorList>
    </citation>
    <scope>NUCLEOTIDE SEQUENCE [LARGE SCALE GENOMIC DNA]</scope>
    <source>
        <strain evidence="11 12">MFER-1</strain>
    </source>
</reference>
<dbReference type="Gene3D" id="3.40.50.2300">
    <property type="match status" value="1"/>
</dbReference>
<protein>
    <submittedName>
        <fullName evidence="11">Response regulator</fullName>
    </submittedName>
</protein>
<dbReference type="InterPro" id="IPR009057">
    <property type="entry name" value="Homeodomain-like_sf"/>
</dbReference>
<dbReference type="Pfam" id="PF12833">
    <property type="entry name" value="HTH_18"/>
    <property type="match status" value="1"/>
</dbReference>
<evidence type="ECO:0000259" key="10">
    <source>
        <dbReference type="PROSITE" id="PS50110"/>
    </source>
</evidence>
<dbReference type="InterPro" id="IPR011006">
    <property type="entry name" value="CheY-like_superfamily"/>
</dbReference>
<dbReference type="GO" id="GO:0043565">
    <property type="term" value="F:sequence-specific DNA binding"/>
    <property type="evidence" value="ECO:0007669"/>
    <property type="project" value="InterPro"/>
</dbReference>
<dbReference type="EMBL" id="CP051680">
    <property type="protein sequence ID" value="QJD86571.1"/>
    <property type="molecule type" value="Genomic_DNA"/>
</dbReference>
<evidence type="ECO:0000259" key="9">
    <source>
        <dbReference type="PROSITE" id="PS01124"/>
    </source>
</evidence>
<keyword evidence="3 8" id="KW-0597">Phosphoprotein</keyword>
<evidence type="ECO:0000256" key="4">
    <source>
        <dbReference type="ARBA" id="ARBA00023012"/>
    </source>
</evidence>
<dbReference type="PANTHER" id="PTHR42713">
    <property type="entry name" value="HISTIDINE KINASE-RELATED"/>
    <property type="match status" value="1"/>
</dbReference>
<dbReference type="InterPro" id="IPR018060">
    <property type="entry name" value="HTH_AraC"/>
</dbReference>
<dbReference type="GO" id="GO:0000160">
    <property type="term" value="P:phosphorelay signal transduction system"/>
    <property type="evidence" value="ECO:0007669"/>
    <property type="project" value="UniProtKB-KW"/>
</dbReference>
<feature type="domain" description="Response regulatory" evidence="10">
    <location>
        <begin position="3"/>
        <end position="119"/>
    </location>
</feature>
<dbReference type="InterPro" id="IPR051552">
    <property type="entry name" value="HptR"/>
</dbReference>
<dbReference type="Gene3D" id="1.10.10.60">
    <property type="entry name" value="Homeodomain-like"/>
    <property type="match status" value="2"/>
</dbReference>
<gene>
    <name evidence="11" type="ORF">HH215_27625</name>
</gene>
<evidence type="ECO:0000256" key="8">
    <source>
        <dbReference type="PROSITE-ProRule" id="PRU00169"/>
    </source>
</evidence>
<dbReference type="PANTHER" id="PTHR42713:SF3">
    <property type="entry name" value="TRANSCRIPTIONAL REGULATORY PROTEIN HPTR"/>
    <property type="match status" value="1"/>
</dbReference>
<dbReference type="SUPFAM" id="SSF46689">
    <property type="entry name" value="Homeodomain-like"/>
    <property type="match status" value="1"/>
</dbReference>
<evidence type="ECO:0000256" key="7">
    <source>
        <dbReference type="ARBA" id="ARBA00023163"/>
    </source>
</evidence>
<dbReference type="Proteomes" id="UP000502248">
    <property type="component" value="Chromosome"/>
</dbReference>
<dbReference type="KEGG" id="cheb:HH215_27625"/>
<keyword evidence="4" id="KW-0902">Two-component regulatory system</keyword>
<name>A0A7Z2ZNL5_9BACL</name>
<keyword evidence="2" id="KW-0963">Cytoplasm</keyword>
<keyword evidence="7" id="KW-0804">Transcription</keyword>
<dbReference type="SMART" id="SM00448">
    <property type="entry name" value="REC"/>
    <property type="match status" value="1"/>
</dbReference>
<organism evidence="11 12">
    <name type="scientific">Cohnella herbarum</name>
    <dbReference type="NCBI Taxonomy" id="2728023"/>
    <lineage>
        <taxon>Bacteria</taxon>
        <taxon>Bacillati</taxon>
        <taxon>Bacillota</taxon>
        <taxon>Bacilli</taxon>
        <taxon>Bacillales</taxon>
        <taxon>Paenibacillaceae</taxon>
        <taxon>Cohnella</taxon>
    </lineage>
</organism>
<evidence type="ECO:0000256" key="3">
    <source>
        <dbReference type="ARBA" id="ARBA00022553"/>
    </source>
</evidence>
<evidence type="ECO:0000256" key="1">
    <source>
        <dbReference type="ARBA" id="ARBA00004496"/>
    </source>
</evidence>
<evidence type="ECO:0000313" key="12">
    <source>
        <dbReference type="Proteomes" id="UP000502248"/>
    </source>
</evidence>
<accession>A0A7Z2ZNL5</accession>
<keyword evidence="6" id="KW-0238">DNA-binding</keyword>
<keyword evidence="5" id="KW-0805">Transcription regulation</keyword>
<dbReference type="SUPFAM" id="SSF52172">
    <property type="entry name" value="CheY-like"/>
    <property type="match status" value="1"/>
</dbReference>
<dbReference type="PROSITE" id="PS00041">
    <property type="entry name" value="HTH_ARAC_FAMILY_1"/>
    <property type="match status" value="1"/>
</dbReference>
<dbReference type="PROSITE" id="PS01124">
    <property type="entry name" value="HTH_ARAC_FAMILY_2"/>
    <property type="match status" value="1"/>
</dbReference>
<dbReference type="CDD" id="cd17536">
    <property type="entry name" value="REC_YesN-like"/>
    <property type="match status" value="1"/>
</dbReference>
<dbReference type="InterPro" id="IPR018062">
    <property type="entry name" value="HTH_AraC-typ_CS"/>
</dbReference>
<dbReference type="Pfam" id="PF00072">
    <property type="entry name" value="Response_reg"/>
    <property type="match status" value="1"/>
</dbReference>
<dbReference type="SMART" id="SM00342">
    <property type="entry name" value="HTH_ARAC"/>
    <property type="match status" value="1"/>
</dbReference>
<feature type="modified residue" description="4-aspartylphosphate" evidence="8">
    <location>
        <position position="55"/>
    </location>
</feature>
<dbReference type="GO" id="GO:0005737">
    <property type="term" value="C:cytoplasm"/>
    <property type="evidence" value="ECO:0007669"/>
    <property type="project" value="UniProtKB-SubCell"/>
</dbReference>